<dbReference type="RefSeq" id="WP_166033337.1">
    <property type="nucleotide sequence ID" value="NZ_CP049887.1"/>
</dbReference>
<comment type="similarity">
    <text evidence="1">Belongs to the acetyltransferase family.</text>
</comment>
<evidence type="ECO:0000256" key="2">
    <source>
        <dbReference type="ARBA" id="ARBA00022679"/>
    </source>
</evidence>
<sequence length="149" mass="17698">MNFRKAVREDTPLIYDFIIELARYEGLESEVQTSVETLEKSLFDRNSAEVIFLEENEIAVGFCLYFYNFSTFVGKPGLYIEDLYIKEEYRGRGLGKKMLHYMVDYAKKEDLGRVEWWCLDENKPSIEFYLSQGAEMMDEWTVFRISNEN</sequence>
<dbReference type="PROSITE" id="PS51186">
    <property type="entry name" value="GNAT"/>
    <property type="match status" value="1"/>
</dbReference>
<dbReference type="KEGG" id="vhy:G7082_01110"/>
<gene>
    <name evidence="5" type="ORF">G7082_01110</name>
</gene>
<dbReference type="Proteomes" id="UP000501747">
    <property type="component" value="Chromosome"/>
</dbReference>
<evidence type="ECO:0000313" key="6">
    <source>
        <dbReference type="Proteomes" id="UP000501747"/>
    </source>
</evidence>
<dbReference type="PANTHER" id="PTHR10545">
    <property type="entry name" value="DIAMINE N-ACETYLTRANSFERASE"/>
    <property type="match status" value="1"/>
</dbReference>
<name>A0A6G8AQL8_9ENTE</name>
<evidence type="ECO:0000256" key="1">
    <source>
        <dbReference type="ARBA" id="ARBA00008694"/>
    </source>
</evidence>
<dbReference type="InterPro" id="IPR016181">
    <property type="entry name" value="Acyl_CoA_acyltransferase"/>
</dbReference>
<keyword evidence="2 5" id="KW-0808">Transferase</keyword>
<dbReference type="FunFam" id="3.40.630.30:FF:000064">
    <property type="entry name" value="GNAT family acetyltransferase"/>
    <property type="match status" value="1"/>
</dbReference>
<dbReference type="InterPro" id="IPR000182">
    <property type="entry name" value="GNAT_dom"/>
</dbReference>
<dbReference type="GO" id="GO:0008080">
    <property type="term" value="F:N-acetyltransferase activity"/>
    <property type="evidence" value="ECO:0007669"/>
    <property type="project" value="TreeGrafter"/>
</dbReference>
<organism evidence="5 6">
    <name type="scientific">Vagococcus hydrophili</name>
    <dbReference type="NCBI Taxonomy" id="2714947"/>
    <lineage>
        <taxon>Bacteria</taxon>
        <taxon>Bacillati</taxon>
        <taxon>Bacillota</taxon>
        <taxon>Bacilli</taxon>
        <taxon>Lactobacillales</taxon>
        <taxon>Enterococcaceae</taxon>
        <taxon>Vagococcus</taxon>
    </lineage>
</organism>
<dbReference type="Pfam" id="PF00583">
    <property type="entry name" value="Acetyltransf_1"/>
    <property type="match status" value="1"/>
</dbReference>
<dbReference type="PANTHER" id="PTHR10545:SF29">
    <property type="entry name" value="GH14572P-RELATED"/>
    <property type="match status" value="1"/>
</dbReference>
<proteinExistence type="inferred from homology"/>
<dbReference type="EMBL" id="CP049887">
    <property type="protein sequence ID" value="QIL47225.1"/>
    <property type="molecule type" value="Genomic_DNA"/>
</dbReference>
<protein>
    <submittedName>
        <fullName evidence="5">GNAT family N-acetyltransferase</fullName>
    </submittedName>
</protein>
<keyword evidence="6" id="KW-1185">Reference proteome</keyword>
<keyword evidence="3" id="KW-0012">Acyltransferase</keyword>
<dbReference type="InterPro" id="IPR051016">
    <property type="entry name" value="Diverse_Substrate_AcTransf"/>
</dbReference>
<dbReference type="AlphaFoldDB" id="A0A6G8AQL8"/>
<reference evidence="5 6" key="1">
    <citation type="submission" date="2020-03" db="EMBL/GenBank/DDBJ databases">
        <title>Vagococcus sp. nov., isolated from beetles.</title>
        <authorList>
            <person name="Hyun D.-W."/>
            <person name="Bae J.-W."/>
        </authorList>
    </citation>
    <scope>NUCLEOTIDE SEQUENCE [LARGE SCALE GENOMIC DNA]</scope>
    <source>
        <strain evidence="5 6">HDW17B</strain>
    </source>
</reference>
<feature type="domain" description="N-acetyltransferase" evidence="4">
    <location>
        <begin position="1"/>
        <end position="148"/>
    </location>
</feature>
<dbReference type="CDD" id="cd04301">
    <property type="entry name" value="NAT_SF"/>
    <property type="match status" value="1"/>
</dbReference>
<evidence type="ECO:0000256" key="3">
    <source>
        <dbReference type="ARBA" id="ARBA00023315"/>
    </source>
</evidence>
<evidence type="ECO:0000259" key="4">
    <source>
        <dbReference type="PROSITE" id="PS51186"/>
    </source>
</evidence>
<dbReference type="SUPFAM" id="SSF55729">
    <property type="entry name" value="Acyl-CoA N-acyltransferases (Nat)"/>
    <property type="match status" value="1"/>
</dbReference>
<accession>A0A6G8AQL8</accession>
<dbReference type="Gene3D" id="3.40.630.30">
    <property type="match status" value="1"/>
</dbReference>
<evidence type="ECO:0000313" key="5">
    <source>
        <dbReference type="EMBL" id="QIL47225.1"/>
    </source>
</evidence>